<feature type="compositionally biased region" description="Acidic residues" evidence="5">
    <location>
        <begin position="74"/>
        <end position="93"/>
    </location>
</feature>
<keyword evidence="1" id="KW-0479">Metal-binding</keyword>
<dbReference type="Pfam" id="PF04434">
    <property type="entry name" value="SWIM"/>
    <property type="match status" value="2"/>
</dbReference>
<accession>A0AA38TSM5</accession>
<evidence type="ECO:0000256" key="5">
    <source>
        <dbReference type="SAM" id="MobiDB-lite"/>
    </source>
</evidence>
<feature type="domain" description="SWIM-type" evidence="6">
    <location>
        <begin position="401"/>
        <end position="433"/>
    </location>
</feature>
<sequence>MSSAVDKVKVILRSDGEWVEGNEGWDYVFTDETVKHRVKLYSTVVYKHDGELLMLTDDEHVSGFMEIAGNSHDDSEDDEEEDDEEDEEADEEGVTLREELGIKYLQEGFEHRTHRSTKNRYEVLCINSGCAWRMTARGVGNNGMFHVQNFNDVHNCSRTQLNSNHRQANKKIHTFLQNLRRVLVIEAAHLKGPYLGTMFLVVAIDGNNNIVPIAFGVGRSETAEEWTWFLSMLKRCIDEQEGLVFMSDRAASINTTITAIFPNSHHGLCCRHLVMNVRSRDPRIKVFKTPYWKACKAYTTYMFDRMINILRVAILDGAQLMEEVGVDRWSMAYFPGIRYNIMTSNKRYVQVCTQVTYYTLDHPLTEWAQQKVWKRVGKSATWTVCGIGYNIWEVHDGGRNANVNMSQHTCECQQWKLSDLPCGHAIVIAKATNRRDVYSLVDVPYFKTENYKATYIGVINPVGPPETWQSPDIPLPTVSKKETRWKTESQCSIIVRQLPVYFHNVKKHNPGTVAEIALDPTGRFNMLVLALGCSISSFREGLHPLLIMDGAHLKGDYVGSMFLAIGMDANNPICPIAMGVGKSEKWSSVDLVFKKVKRMYCSMTSNSAESINSITQFARYLPITMLVEYYRATLQDWYFKRGIIAGKEQHPLSLWAHAKIEKMIHKSVNWRVYGISKIEFEVHEGYKTEKVHLREWTCTCMQWQLSGIPCGHLIAVVRNLNHTDCYQWASSCFTSNAYRRTWDTK</sequence>
<reference evidence="7" key="1">
    <citation type="submission" date="2023-03" db="EMBL/GenBank/DDBJ databases">
        <title>Chromosome-scale reference genome and RAD-based genetic map of yellow starthistle (Centaurea solstitialis) reveal putative structural variation and QTLs associated with invader traits.</title>
        <authorList>
            <person name="Reatini B."/>
            <person name="Cang F.A."/>
            <person name="Jiang Q."/>
            <person name="Mckibben M.T.W."/>
            <person name="Barker M.S."/>
            <person name="Rieseberg L.H."/>
            <person name="Dlugosch K.M."/>
        </authorList>
    </citation>
    <scope>NUCLEOTIDE SEQUENCE</scope>
    <source>
        <strain evidence="7">CAN-66</strain>
        <tissue evidence="7">Leaf</tissue>
    </source>
</reference>
<dbReference type="InterPro" id="IPR018289">
    <property type="entry name" value="MULE_transposase_dom"/>
</dbReference>
<name>A0AA38TSM5_9ASTR</name>
<keyword evidence="8" id="KW-1185">Reference proteome</keyword>
<evidence type="ECO:0000256" key="3">
    <source>
        <dbReference type="ARBA" id="ARBA00022833"/>
    </source>
</evidence>
<dbReference type="PANTHER" id="PTHR31973:SF185">
    <property type="entry name" value="TRANSPOSASE, MUDR, PLANT, MULE TRANSPOSASE DOMAIN-CONTAINING PROTEIN"/>
    <property type="match status" value="1"/>
</dbReference>
<dbReference type="PROSITE" id="PS50966">
    <property type="entry name" value="ZF_SWIM"/>
    <property type="match status" value="2"/>
</dbReference>
<keyword evidence="2 4" id="KW-0863">Zinc-finger</keyword>
<evidence type="ECO:0000259" key="6">
    <source>
        <dbReference type="PROSITE" id="PS50966"/>
    </source>
</evidence>
<dbReference type="PANTHER" id="PTHR31973">
    <property type="entry name" value="POLYPROTEIN, PUTATIVE-RELATED"/>
    <property type="match status" value="1"/>
</dbReference>
<gene>
    <name evidence="7" type="ORF">OSB04_011501</name>
</gene>
<dbReference type="InterPro" id="IPR006564">
    <property type="entry name" value="Znf_PMZ"/>
</dbReference>
<dbReference type="SMART" id="SM00575">
    <property type="entry name" value="ZnF_PMZ"/>
    <property type="match status" value="2"/>
</dbReference>
<feature type="region of interest" description="Disordered" evidence="5">
    <location>
        <begin position="67"/>
        <end position="94"/>
    </location>
</feature>
<evidence type="ECO:0000313" key="8">
    <source>
        <dbReference type="Proteomes" id="UP001172457"/>
    </source>
</evidence>
<evidence type="ECO:0000256" key="2">
    <source>
        <dbReference type="ARBA" id="ARBA00022771"/>
    </source>
</evidence>
<protein>
    <recommendedName>
        <fullName evidence="6">SWIM-type domain-containing protein</fullName>
    </recommendedName>
</protein>
<evidence type="ECO:0000256" key="4">
    <source>
        <dbReference type="PROSITE-ProRule" id="PRU00325"/>
    </source>
</evidence>
<keyword evidence="3" id="KW-0862">Zinc</keyword>
<proteinExistence type="predicted"/>
<organism evidence="7 8">
    <name type="scientific">Centaurea solstitialis</name>
    <name type="common">yellow star-thistle</name>
    <dbReference type="NCBI Taxonomy" id="347529"/>
    <lineage>
        <taxon>Eukaryota</taxon>
        <taxon>Viridiplantae</taxon>
        <taxon>Streptophyta</taxon>
        <taxon>Embryophyta</taxon>
        <taxon>Tracheophyta</taxon>
        <taxon>Spermatophyta</taxon>
        <taxon>Magnoliopsida</taxon>
        <taxon>eudicotyledons</taxon>
        <taxon>Gunneridae</taxon>
        <taxon>Pentapetalae</taxon>
        <taxon>asterids</taxon>
        <taxon>campanulids</taxon>
        <taxon>Asterales</taxon>
        <taxon>Asteraceae</taxon>
        <taxon>Carduoideae</taxon>
        <taxon>Cardueae</taxon>
        <taxon>Centaureinae</taxon>
        <taxon>Centaurea</taxon>
    </lineage>
</organism>
<dbReference type="Proteomes" id="UP001172457">
    <property type="component" value="Chromosome 3"/>
</dbReference>
<evidence type="ECO:0000256" key="1">
    <source>
        <dbReference type="ARBA" id="ARBA00022723"/>
    </source>
</evidence>
<feature type="domain" description="SWIM-type" evidence="6">
    <location>
        <begin position="680"/>
        <end position="721"/>
    </location>
</feature>
<comment type="caution">
    <text evidence="7">The sequence shown here is derived from an EMBL/GenBank/DDBJ whole genome shotgun (WGS) entry which is preliminary data.</text>
</comment>
<dbReference type="EMBL" id="JARYMX010000003">
    <property type="protein sequence ID" value="KAJ9556887.1"/>
    <property type="molecule type" value="Genomic_DNA"/>
</dbReference>
<dbReference type="GO" id="GO:0008270">
    <property type="term" value="F:zinc ion binding"/>
    <property type="evidence" value="ECO:0007669"/>
    <property type="project" value="UniProtKB-KW"/>
</dbReference>
<dbReference type="AlphaFoldDB" id="A0AA38TSM5"/>
<evidence type="ECO:0000313" key="7">
    <source>
        <dbReference type="EMBL" id="KAJ9556887.1"/>
    </source>
</evidence>
<dbReference type="InterPro" id="IPR007527">
    <property type="entry name" value="Znf_SWIM"/>
</dbReference>
<dbReference type="Pfam" id="PF10551">
    <property type="entry name" value="MULE"/>
    <property type="match status" value="1"/>
</dbReference>